<accession>A0A7X9E7V8</accession>
<dbReference type="SUPFAM" id="SSF48371">
    <property type="entry name" value="ARM repeat"/>
    <property type="match status" value="1"/>
</dbReference>
<comment type="caution">
    <text evidence="1">The sequence shown here is derived from an EMBL/GenBank/DDBJ whole genome shotgun (WGS) entry which is preliminary data.</text>
</comment>
<dbReference type="InterPro" id="IPR016024">
    <property type="entry name" value="ARM-type_fold"/>
</dbReference>
<proteinExistence type="predicted"/>
<dbReference type="AlphaFoldDB" id="A0A7X9E7V8"/>
<name>A0A7X9E7V8_UNCKA</name>
<gene>
    <name evidence="1" type="ORF">GYA37_03595</name>
</gene>
<organism evidence="1 2">
    <name type="scientific">candidate division WWE3 bacterium</name>
    <dbReference type="NCBI Taxonomy" id="2053526"/>
    <lineage>
        <taxon>Bacteria</taxon>
        <taxon>Katanobacteria</taxon>
    </lineage>
</organism>
<sequence length="757" mass="86151">MSNFVETEQPKIPVEEGQEHEYLSGDLIEELWPGVKELPENVVDKKSYSIAEWERKDVENTYADVIPKVAQSLDEAKSLDAVFNHLQQVDKLFMGDWLGKKVVKGSIYYDDSPVESGAYCYLMNKAFLPALSKLEKLSTSGSATDRSSVITRLEEYIQKQYEFDSWYFNRASELVVSMLNINGASAFPSIEKASEYITDVKTSSYQQILSREYGEISYDYDEDVYYNKDTYLEFADPEYRKFHSTVVKAIANYSWSEKERPIAARFLTEYLSVRSEGSLGNYVEAFENLGAENAVPYLLKNLKSNDTLTRRMSAEILFRLELGNVGVTEKGVEYLGKLYDLGKYNDPDFFVRRLNSSGLMAVLEEGSIKGVFPLNLYSKEDVIQTEVRQLMSQELFLPKADETPIQRQQRDKYLQLFLENYENIFNDKFFKGTGVKLNSLDLHEQGWFLLNYLKLSNQEDTKELERLRKFVTEYGEYGLKSFLALEYGGSGQEILDFAETSKLEKEEKLAVLKNFYCVANEALGLREIFKQTETDIGYEFAPQVYEAFVRKNAEFFKAAQIIAKGEGGDITIKELLKNMNTMVFSLRALKGVYEEDSGLRLEQKPQTQDEYDKDGVLVKSASTSFVLVDKLENRIVISIRPKSTIKKGSILGGEARINFSVTNSKTKDNARISLDLSDYGDFIGEVDKPTVVSLDIGVGKPDRSAGIWPSQRVGRVLGLVEGSEGGHSELSFKPEVANHFPEVAEKFRGYIKSRFVR</sequence>
<protein>
    <submittedName>
        <fullName evidence="1">Uncharacterized protein</fullName>
    </submittedName>
</protein>
<dbReference type="EMBL" id="JAAZNV010000012">
    <property type="protein sequence ID" value="NMB91901.1"/>
    <property type="molecule type" value="Genomic_DNA"/>
</dbReference>
<dbReference type="Proteomes" id="UP000590542">
    <property type="component" value="Unassembled WGS sequence"/>
</dbReference>
<evidence type="ECO:0000313" key="2">
    <source>
        <dbReference type="Proteomes" id="UP000590542"/>
    </source>
</evidence>
<evidence type="ECO:0000313" key="1">
    <source>
        <dbReference type="EMBL" id="NMB91901.1"/>
    </source>
</evidence>
<reference evidence="1 2" key="1">
    <citation type="journal article" date="2020" name="Biotechnol. Biofuels">
        <title>New insights from the biogas microbiome by comprehensive genome-resolved metagenomics of nearly 1600 species originating from multiple anaerobic digesters.</title>
        <authorList>
            <person name="Campanaro S."/>
            <person name="Treu L."/>
            <person name="Rodriguez-R L.M."/>
            <person name="Kovalovszki A."/>
            <person name="Ziels R.M."/>
            <person name="Maus I."/>
            <person name="Zhu X."/>
            <person name="Kougias P.G."/>
            <person name="Basile A."/>
            <person name="Luo G."/>
            <person name="Schluter A."/>
            <person name="Konstantinidis K.T."/>
            <person name="Angelidaki I."/>
        </authorList>
    </citation>
    <scope>NUCLEOTIDE SEQUENCE [LARGE SCALE GENOMIC DNA]</scope>
    <source>
        <strain evidence="1">AS27yjCOA_202</strain>
    </source>
</reference>